<proteinExistence type="predicted"/>
<name>A0A6H0XZ13_9PEZI</name>
<feature type="compositionally biased region" description="Low complexity" evidence="1">
    <location>
        <begin position="92"/>
        <end position="102"/>
    </location>
</feature>
<dbReference type="EMBL" id="CP051142">
    <property type="protein sequence ID" value="QIX00012.1"/>
    <property type="molecule type" value="Genomic_DNA"/>
</dbReference>
<evidence type="ECO:0008006" key="4">
    <source>
        <dbReference type="Google" id="ProtNLM"/>
    </source>
</evidence>
<keyword evidence="3" id="KW-1185">Reference proteome</keyword>
<evidence type="ECO:0000256" key="1">
    <source>
        <dbReference type="SAM" id="MobiDB-lite"/>
    </source>
</evidence>
<dbReference type="OrthoDB" id="3359339at2759"/>
<dbReference type="Proteomes" id="UP000503462">
    <property type="component" value="Chromosome 4"/>
</dbReference>
<evidence type="ECO:0000313" key="3">
    <source>
        <dbReference type="Proteomes" id="UP000503462"/>
    </source>
</evidence>
<feature type="compositionally biased region" description="Polar residues" evidence="1">
    <location>
        <begin position="25"/>
        <end position="43"/>
    </location>
</feature>
<accession>A0A6H0XZ13</accession>
<feature type="compositionally biased region" description="Basic and acidic residues" evidence="1">
    <location>
        <begin position="76"/>
        <end position="89"/>
    </location>
</feature>
<sequence>MSSEQSPLEIAKQAERDLNSHAAKTGNTGSDSSIDESATTKFPGSTVRIGGTGSGDNREIPEDEGGVVSKTGRLTKASDFEGRGADQRRKQAAYAADNGGNDDVQDNVRQGGETRRP</sequence>
<organism evidence="2 3">
    <name type="scientific">Peltaster fructicola</name>
    <dbReference type="NCBI Taxonomy" id="286661"/>
    <lineage>
        <taxon>Eukaryota</taxon>
        <taxon>Fungi</taxon>
        <taxon>Dikarya</taxon>
        <taxon>Ascomycota</taxon>
        <taxon>Pezizomycotina</taxon>
        <taxon>Dothideomycetes</taxon>
        <taxon>Dothideomycetes incertae sedis</taxon>
        <taxon>Peltaster</taxon>
    </lineage>
</organism>
<protein>
    <recommendedName>
        <fullName evidence="4">SMP domain-containing protein</fullName>
    </recommendedName>
</protein>
<gene>
    <name evidence="2" type="ORF">AMS68_005529</name>
</gene>
<feature type="region of interest" description="Disordered" evidence="1">
    <location>
        <begin position="1"/>
        <end position="117"/>
    </location>
</feature>
<dbReference type="AlphaFoldDB" id="A0A6H0XZ13"/>
<reference evidence="2 3" key="1">
    <citation type="journal article" date="2016" name="Sci. Rep.">
        <title>Peltaster fructicola genome reveals evolution from an invasive phytopathogen to an ectophytic parasite.</title>
        <authorList>
            <person name="Xu C."/>
            <person name="Chen H."/>
            <person name="Gleason M.L."/>
            <person name="Xu J.R."/>
            <person name="Liu H."/>
            <person name="Zhang R."/>
            <person name="Sun G."/>
        </authorList>
    </citation>
    <scope>NUCLEOTIDE SEQUENCE [LARGE SCALE GENOMIC DNA]</scope>
    <source>
        <strain evidence="2 3">LNHT1506</strain>
    </source>
</reference>
<evidence type="ECO:0000313" key="2">
    <source>
        <dbReference type="EMBL" id="QIX00012.1"/>
    </source>
</evidence>